<dbReference type="WBParaSite" id="PSU_v2.g12460.t1">
    <property type="protein sequence ID" value="PSU_v2.g12460.t1"/>
    <property type="gene ID" value="PSU_v2.g12460"/>
</dbReference>
<dbReference type="InterPro" id="IPR027417">
    <property type="entry name" value="P-loop_NTPase"/>
</dbReference>
<dbReference type="NCBIfam" id="TIGR00231">
    <property type="entry name" value="small_GTP"/>
    <property type="match status" value="1"/>
</dbReference>
<keyword evidence="5" id="KW-0472">Membrane</keyword>
<evidence type="ECO:0000256" key="5">
    <source>
        <dbReference type="ARBA" id="ARBA00023136"/>
    </source>
</evidence>
<dbReference type="GO" id="GO:0005525">
    <property type="term" value="F:GTP binding"/>
    <property type="evidence" value="ECO:0007669"/>
    <property type="project" value="UniProtKB-KW"/>
</dbReference>
<dbReference type="PANTHER" id="PTHR46149:SF7">
    <property type="entry name" value="GTP-BINDING PROTEIN DI-RAS2"/>
    <property type="match status" value="1"/>
</dbReference>
<sequence>MLNNLCRGIISSPSTKVVATPTTTGVSTPSHSAIVNNDSSPSSNELTFVVMGGEKVGKSALVSQFLWDKFIEEYHPTVEEFNWIEYDIGGHELMLQVIDTAGSHDFLAMRSLYARTGDAFFVVFAVDDPASFLEAKKIIQEIREENHRNASILLIANKTDKISDLEDFDQSEFEEFASKENIGYVTVSAKESLKVNKLFGDFLNKLKIHRIPTANEYQLRKRRQSMPSRRHGSDGIGIDVADLEKIAKRHSRRENCCIT</sequence>
<evidence type="ECO:0000256" key="6">
    <source>
        <dbReference type="ARBA" id="ARBA00023288"/>
    </source>
</evidence>
<evidence type="ECO:0000256" key="7">
    <source>
        <dbReference type="ARBA" id="ARBA00038061"/>
    </source>
</evidence>
<keyword evidence="3" id="KW-0488">Methylation</keyword>
<name>A0A914XWY5_9BILA</name>
<evidence type="ECO:0000313" key="9">
    <source>
        <dbReference type="WBParaSite" id="PSU_v2.g12460.t1"/>
    </source>
</evidence>
<accession>A0A914XWY5</accession>
<dbReference type="SMART" id="SM00173">
    <property type="entry name" value="RAS"/>
    <property type="match status" value="1"/>
</dbReference>
<evidence type="ECO:0000256" key="1">
    <source>
        <dbReference type="ARBA" id="ARBA00004193"/>
    </source>
</evidence>
<dbReference type="InterPro" id="IPR052236">
    <property type="entry name" value="Small_GTPase_RasD"/>
</dbReference>
<dbReference type="GO" id="GO:0005886">
    <property type="term" value="C:plasma membrane"/>
    <property type="evidence" value="ECO:0007669"/>
    <property type="project" value="UniProtKB-SubCell"/>
</dbReference>
<dbReference type="GO" id="GO:0003924">
    <property type="term" value="F:GTPase activity"/>
    <property type="evidence" value="ECO:0007669"/>
    <property type="project" value="InterPro"/>
</dbReference>
<dbReference type="PROSITE" id="PS51419">
    <property type="entry name" value="RAB"/>
    <property type="match status" value="1"/>
</dbReference>
<dbReference type="Proteomes" id="UP000887577">
    <property type="component" value="Unplaced"/>
</dbReference>
<keyword evidence="6" id="KW-0449">Lipoprotein</keyword>
<organism evidence="8 9">
    <name type="scientific">Panagrolaimus superbus</name>
    <dbReference type="NCBI Taxonomy" id="310955"/>
    <lineage>
        <taxon>Eukaryota</taxon>
        <taxon>Metazoa</taxon>
        <taxon>Ecdysozoa</taxon>
        <taxon>Nematoda</taxon>
        <taxon>Chromadorea</taxon>
        <taxon>Rhabditida</taxon>
        <taxon>Tylenchina</taxon>
        <taxon>Panagrolaimomorpha</taxon>
        <taxon>Panagrolaimoidea</taxon>
        <taxon>Panagrolaimidae</taxon>
        <taxon>Panagrolaimus</taxon>
    </lineage>
</organism>
<comment type="subcellular location">
    <subcellularLocation>
        <location evidence="1">Cell membrane</location>
        <topology evidence="1">Lipid-anchor</topology>
    </subcellularLocation>
</comment>
<keyword evidence="4" id="KW-0547">Nucleotide-binding</keyword>
<dbReference type="AlphaFoldDB" id="A0A914XWY5"/>
<dbReference type="PANTHER" id="PTHR46149">
    <property type="entry name" value="MIP08469P"/>
    <property type="match status" value="1"/>
</dbReference>
<dbReference type="Pfam" id="PF00071">
    <property type="entry name" value="Ras"/>
    <property type="match status" value="1"/>
</dbReference>
<dbReference type="Gene3D" id="3.40.50.300">
    <property type="entry name" value="P-loop containing nucleotide triphosphate hydrolases"/>
    <property type="match status" value="1"/>
</dbReference>
<comment type="similarity">
    <text evidence="7">Belongs to the small GTPase superfamily. RasD family.</text>
</comment>
<evidence type="ECO:0000313" key="8">
    <source>
        <dbReference type="Proteomes" id="UP000887577"/>
    </source>
</evidence>
<dbReference type="SMART" id="SM00174">
    <property type="entry name" value="RHO"/>
    <property type="match status" value="1"/>
</dbReference>
<evidence type="ECO:0000256" key="2">
    <source>
        <dbReference type="ARBA" id="ARBA00022475"/>
    </source>
</evidence>
<reference evidence="9" key="1">
    <citation type="submission" date="2022-11" db="UniProtKB">
        <authorList>
            <consortium name="WormBaseParasite"/>
        </authorList>
    </citation>
    <scope>IDENTIFICATION</scope>
</reference>
<evidence type="ECO:0000256" key="3">
    <source>
        <dbReference type="ARBA" id="ARBA00022481"/>
    </source>
</evidence>
<keyword evidence="8" id="KW-1185">Reference proteome</keyword>
<evidence type="ECO:0000256" key="4">
    <source>
        <dbReference type="ARBA" id="ARBA00023134"/>
    </source>
</evidence>
<proteinExistence type="inferred from homology"/>
<dbReference type="PROSITE" id="PS51421">
    <property type="entry name" value="RAS"/>
    <property type="match status" value="1"/>
</dbReference>
<keyword evidence="4" id="KW-0342">GTP-binding</keyword>
<dbReference type="SMART" id="SM00175">
    <property type="entry name" value="RAB"/>
    <property type="match status" value="1"/>
</dbReference>
<protein>
    <submittedName>
        <fullName evidence="9">Uncharacterized protein</fullName>
    </submittedName>
</protein>
<dbReference type="PRINTS" id="PR00449">
    <property type="entry name" value="RASTRNSFRMNG"/>
</dbReference>
<dbReference type="InterPro" id="IPR001806">
    <property type="entry name" value="Small_GTPase"/>
</dbReference>
<dbReference type="SUPFAM" id="SSF52540">
    <property type="entry name" value="P-loop containing nucleoside triphosphate hydrolases"/>
    <property type="match status" value="1"/>
</dbReference>
<dbReference type="InterPro" id="IPR005225">
    <property type="entry name" value="Small_GTP-bd"/>
</dbReference>
<keyword evidence="2" id="KW-1003">Cell membrane</keyword>